<name>A0A255YL57_9SPHN</name>
<dbReference type="EMBL" id="NOXT01000106">
    <property type="protein sequence ID" value="OYQ29305.1"/>
    <property type="molecule type" value="Genomic_DNA"/>
</dbReference>
<dbReference type="Pfam" id="PF03551">
    <property type="entry name" value="PadR"/>
    <property type="match status" value="1"/>
</dbReference>
<dbReference type="InterPro" id="IPR036388">
    <property type="entry name" value="WH-like_DNA-bd_sf"/>
</dbReference>
<evidence type="ECO:0000313" key="4">
    <source>
        <dbReference type="Proteomes" id="UP000216991"/>
    </source>
</evidence>
<accession>A0A255YL57</accession>
<keyword evidence="4" id="KW-1185">Reference proteome</keyword>
<dbReference type="Proteomes" id="UP000216991">
    <property type="component" value="Unassembled WGS sequence"/>
</dbReference>
<dbReference type="PANTHER" id="PTHR43252">
    <property type="entry name" value="TRANSCRIPTIONAL REGULATOR YQJI"/>
    <property type="match status" value="1"/>
</dbReference>
<gene>
    <name evidence="3" type="ORF">CHU93_08185</name>
</gene>
<dbReference type="Gene3D" id="1.10.10.10">
    <property type="entry name" value="Winged helix-like DNA-binding domain superfamily/Winged helix DNA-binding domain"/>
    <property type="match status" value="1"/>
</dbReference>
<dbReference type="RefSeq" id="WP_094473601.1">
    <property type="nucleotide sequence ID" value="NZ_NOXT01000106.1"/>
</dbReference>
<sequence>MHFRFRFDRDGFHKEFSTGWSRRSGRWAAFAKAFADEFGDGFDGPPRPEGPRRRRRFGAEAMRLVLLHLLKDEPRHGYDLIKTIEEKSAGLYSPSPGMIYPMLNMLADEGLIAEVAGEEGRRCYAITDAGRAALDEAEDQLKEALERLADMARCNGDRAGDPLREAMHDVRQAARDAMRDAESAAGSRAERAEAIAAILREAAEKIGKL</sequence>
<proteinExistence type="predicted"/>
<evidence type="ECO:0000313" key="3">
    <source>
        <dbReference type="EMBL" id="OYQ29305.1"/>
    </source>
</evidence>
<organism evidence="3 4">
    <name type="scientific">Sandarakinorhabdus cyanobacteriorum</name>
    <dbReference type="NCBI Taxonomy" id="1981098"/>
    <lineage>
        <taxon>Bacteria</taxon>
        <taxon>Pseudomonadati</taxon>
        <taxon>Pseudomonadota</taxon>
        <taxon>Alphaproteobacteria</taxon>
        <taxon>Sphingomonadales</taxon>
        <taxon>Sphingosinicellaceae</taxon>
        <taxon>Sandarakinorhabdus</taxon>
    </lineage>
</organism>
<dbReference type="AlphaFoldDB" id="A0A255YL57"/>
<dbReference type="PANTHER" id="PTHR43252:SF7">
    <property type="entry name" value="TRANSCRIPTIONAL REGULATOR YQJI"/>
    <property type="match status" value="1"/>
</dbReference>
<evidence type="ECO:0000259" key="2">
    <source>
        <dbReference type="Pfam" id="PF03551"/>
    </source>
</evidence>
<feature type="domain" description="Transcription regulator PadR N-terminal" evidence="2">
    <location>
        <begin position="66"/>
        <end position="135"/>
    </location>
</feature>
<dbReference type="InterPro" id="IPR036390">
    <property type="entry name" value="WH_DNA-bd_sf"/>
</dbReference>
<dbReference type="OrthoDB" id="9814826at2"/>
<protein>
    <recommendedName>
        <fullName evidence="2">Transcription regulator PadR N-terminal domain-containing protein</fullName>
    </recommendedName>
</protein>
<feature type="coiled-coil region" evidence="1">
    <location>
        <begin position="127"/>
        <end position="154"/>
    </location>
</feature>
<reference evidence="3 4" key="1">
    <citation type="submission" date="2017-07" db="EMBL/GenBank/DDBJ databases">
        <title>Sandarakinorhabdus cyanobacteriorum sp. nov., a novel bacterium isolated from cyanobacterial aggregates in a eutrophic lake.</title>
        <authorList>
            <person name="Cai H."/>
        </authorList>
    </citation>
    <scope>NUCLEOTIDE SEQUENCE [LARGE SCALE GENOMIC DNA]</scope>
    <source>
        <strain evidence="3 4">TH057</strain>
    </source>
</reference>
<keyword evidence="1" id="KW-0175">Coiled coil</keyword>
<dbReference type="InterPro" id="IPR005149">
    <property type="entry name" value="Tscrpt_reg_PadR_N"/>
</dbReference>
<evidence type="ECO:0000256" key="1">
    <source>
        <dbReference type="SAM" id="Coils"/>
    </source>
</evidence>
<dbReference type="SUPFAM" id="SSF46785">
    <property type="entry name" value="Winged helix' DNA-binding domain"/>
    <property type="match status" value="1"/>
</dbReference>
<comment type="caution">
    <text evidence="3">The sequence shown here is derived from an EMBL/GenBank/DDBJ whole genome shotgun (WGS) entry which is preliminary data.</text>
</comment>